<dbReference type="EMBL" id="LR796250">
    <property type="protein sequence ID" value="CAB4131208.1"/>
    <property type="molecule type" value="Genomic_DNA"/>
</dbReference>
<feature type="compositionally biased region" description="Basic and acidic residues" evidence="1">
    <location>
        <begin position="132"/>
        <end position="141"/>
    </location>
</feature>
<proteinExistence type="predicted"/>
<evidence type="ECO:0000313" key="2">
    <source>
        <dbReference type="EMBL" id="CAB4131208.1"/>
    </source>
</evidence>
<evidence type="ECO:0000256" key="1">
    <source>
        <dbReference type="SAM" id="MobiDB-lite"/>
    </source>
</evidence>
<dbReference type="Pfam" id="PF04404">
    <property type="entry name" value="ERF"/>
    <property type="match status" value="1"/>
</dbReference>
<sequence length="226" mass="25080">MIRSDKVTHVLGKLAKARPSFQPVFKTERNEHFKSRYADLAGYLDAIRDGLAAFGLELIQATRMAGDDGLILDTTLFDIDSGEYIGCEYPLRPEKPTPQGLGSAITYARRYSIAALLNLAQEDDDGHQASQPRREERKPEQRPAAPAKSAPSTYSEWLPASARKLNVSPEFLRDALIRMAAKKQWTTLDAPADILDECLAAKWASDRQEFRSVCQDIAASRTKVAA</sequence>
<protein>
    <submittedName>
        <fullName evidence="2">Essential recombination function protein</fullName>
    </submittedName>
</protein>
<reference evidence="2" key="1">
    <citation type="submission" date="2020-04" db="EMBL/GenBank/DDBJ databases">
        <authorList>
            <person name="Chiriac C."/>
            <person name="Salcher M."/>
            <person name="Ghai R."/>
            <person name="Kavagutti S V."/>
        </authorList>
    </citation>
    <scope>NUCLEOTIDE SEQUENCE</scope>
</reference>
<gene>
    <name evidence="2" type="ORF">UFOVP124_66</name>
</gene>
<organism evidence="2">
    <name type="scientific">uncultured Caudovirales phage</name>
    <dbReference type="NCBI Taxonomy" id="2100421"/>
    <lineage>
        <taxon>Viruses</taxon>
        <taxon>Duplodnaviria</taxon>
        <taxon>Heunggongvirae</taxon>
        <taxon>Uroviricota</taxon>
        <taxon>Caudoviricetes</taxon>
        <taxon>Peduoviridae</taxon>
        <taxon>Maltschvirus</taxon>
        <taxon>Maltschvirus maltsch</taxon>
    </lineage>
</organism>
<name>A0A6J5L998_9CAUD</name>
<feature type="region of interest" description="Disordered" evidence="1">
    <location>
        <begin position="122"/>
        <end position="154"/>
    </location>
</feature>
<dbReference type="InterPro" id="IPR007499">
    <property type="entry name" value="ERF_bacteria_virus"/>
</dbReference>
<accession>A0A6J5L998</accession>